<dbReference type="PANTHER" id="PTHR34989">
    <property type="entry name" value="PROTEIN HDED"/>
    <property type="match status" value="1"/>
</dbReference>
<dbReference type="OrthoDB" id="193343at2"/>
<proteinExistence type="predicted"/>
<gene>
    <name evidence="2" type="ORF">EPA93_40710</name>
</gene>
<feature type="transmembrane region" description="Helical" evidence="1">
    <location>
        <begin position="96"/>
        <end position="120"/>
    </location>
</feature>
<dbReference type="PANTHER" id="PTHR34989:SF1">
    <property type="entry name" value="PROTEIN HDED"/>
    <property type="match status" value="1"/>
</dbReference>
<keyword evidence="3" id="KW-1185">Reference proteome</keyword>
<keyword evidence="1" id="KW-0472">Membrane</keyword>
<evidence type="ECO:0000256" key="1">
    <source>
        <dbReference type="SAM" id="Phobius"/>
    </source>
</evidence>
<dbReference type="Pfam" id="PF03729">
    <property type="entry name" value="DUF308"/>
    <property type="match status" value="2"/>
</dbReference>
<dbReference type="InterPro" id="IPR052712">
    <property type="entry name" value="Acid_resist_chaperone_HdeD"/>
</dbReference>
<dbReference type="RefSeq" id="WP_129893027.1">
    <property type="nucleotide sequence ID" value="NZ_CP035758.1"/>
</dbReference>
<keyword evidence="1" id="KW-1133">Transmembrane helix</keyword>
<feature type="transmembrane region" description="Helical" evidence="1">
    <location>
        <begin position="127"/>
        <end position="146"/>
    </location>
</feature>
<dbReference type="GO" id="GO:0005886">
    <property type="term" value="C:plasma membrane"/>
    <property type="evidence" value="ECO:0007669"/>
    <property type="project" value="TreeGrafter"/>
</dbReference>
<feature type="transmembrane region" description="Helical" evidence="1">
    <location>
        <begin position="16"/>
        <end position="34"/>
    </location>
</feature>
<dbReference type="InterPro" id="IPR005325">
    <property type="entry name" value="DUF308_memb"/>
</dbReference>
<dbReference type="AlphaFoldDB" id="A0A4P6K3A7"/>
<protein>
    <submittedName>
        <fullName evidence="2">HdeD family acid-resistance protein</fullName>
    </submittedName>
</protein>
<dbReference type="Proteomes" id="UP000290365">
    <property type="component" value="Chromosome"/>
</dbReference>
<evidence type="ECO:0000313" key="3">
    <source>
        <dbReference type="Proteomes" id="UP000290365"/>
    </source>
</evidence>
<name>A0A4P6K3A7_KTERU</name>
<evidence type="ECO:0000313" key="2">
    <source>
        <dbReference type="EMBL" id="QBD81966.1"/>
    </source>
</evidence>
<sequence length="187" mass="20739">MLSPTRTLASRRWWQLLIRGIIAIIFGILAFIWPGLTLTVLVLLFGAFSLLDGIFTVAAAIEERQMYPRWWVTLLEGLVGIVVGILVFAWPAYSALVLLTLMAIWGIVTGVLEIVAAIWLRKVISGEWLLALGGILSIIFGLILFIEPKAFILAVIWIIGAYAILFGIVMLVYAFALRSLMSARSYT</sequence>
<organism evidence="2 3">
    <name type="scientific">Ktedonosporobacter rubrisoli</name>
    <dbReference type="NCBI Taxonomy" id="2509675"/>
    <lineage>
        <taxon>Bacteria</taxon>
        <taxon>Bacillati</taxon>
        <taxon>Chloroflexota</taxon>
        <taxon>Ktedonobacteria</taxon>
        <taxon>Ktedonobacterales</taxon>
        <taxon>Ktedonosporobacteraceae</taxon>
        <taxon>Ktedonosporobacter</taxon>
    </lineage>
</organism>
<dbReference type="KEGG" id="kbs:EPA93_40710"/>
<feature type="transmembrane region" description="Helical" evidence="1">
    <location>
        <begin position="40"/>
        <end position="61"/>
    </location>
</feature>
<reference evidence="2 3" key="1">
    <citation type="submission" date="2019-01" db="EMBL/GenBank/DDBJ databases">
        <title>Ktedonosporobacter rubrisoli SCAWS-G2.</title>
        <authorList>
            <person name="Huang Y."/>
            <person name="Yan B."/>
        </authorList>
    </citation>
    <scope>NUCLEOTIDE SEQUENCE [LARGE SCALE GENOMIC DNA]</scope>
    <source>
        <strain evidence="2 3">SCAWS-G2</strain>
    </source>
</reference>
<accession>A0A4P6K3A7</accession>
<keyword evidence="1" id="KW-0812">Transmembrane</keyword>
<feature type="transmembrane region" description="Helical" evidence="1">
    <location>
        <begin position="152"/>
        <end position="176"/>
    </location>
</feature>
<feature type="transmembrane region" description="Helical" evidence="1">
    <location>
        <begin position="70"/>
        <end position="90"/>
    </location>
</feature>
<dbReference type="EMBL" id="CP035758">
    <property type="protein sequence ID" value="QBD81966.1"/>
    <property type="molecule type" value="Genomic_DNA"/>
</dbReference>